<dbReference type="InterPro" id="IPR012910">
    <property type="entry name" value="Plug_dom"/>
</dbReference>
<dbReference type="InterPro" id="IPR036942">
    <property type="entry name" value="Beta-barrel_TonB_sf"/>
</dbReference>
<dbReference type="InterPro" id="IPR037066">
    <property type="entry name" value="Plug_dom_sf"/>
</dbReference>
<dbReference type="InterPro" id="IPR039426">
    <property type="entry name" value="TonB-dep_rcpt-like"/>
</dbReference>
<dbReference type="Pfam" id="PF07715">
    <property type="entry name" value="Plug"/>
    <property type="match status" value="1"/>
</dbReference>
<accession>A0A1F6D824</accession>
<protein>
    <recommendedName>
        <fullName evidence="9">TonB-dependent receptor plug domain-containing protein</fullName>
    </recommendedName>
</protein>
<feature type="domain" description="TonB-dependent receptor plug" evidence="9">
    <location>
        <begin position="131"/>
        <end position="223"/>
    </location>
</feature>
<keyword evidence="4" id="KW-0812">Transmembrane</keyword>
<name>A0A1F6D824_HANXR</name>
<dbReference type="InterPro" id="IPR008969">
    <property type="entry name" value="CarboxyPept-like_regulatory"/>
</dbReference>
<dbReference type="PANTHER" id="PTHR30069">
    <property type="entry name" value="TONB-DEPENDENT OUTER MEMBRANE RECEPTOR"/>
    <property type="match status" value="1"/>
</dbReference>
<feature type="chain" id="PRO_5009523717" description="TonB-dependent receptor plug domain-containing protein" evidence="8">
    <location>
        <begin position="26"/>
        <end position="1036"/>
    </location>
</feature>
<comment type="subcellular location">
    <subcellularLocation>
        <location evidence="1">Cell outer membrane</location>
        <topology evidence="1">Multi-pass membrane protein</topology>
    </subcellularLocation>
</comment>
<dbReference type="GO" id="GO:0044718">
    <property type="term" value="P:siderophore transmembrane transport"/>
    <property type="evidence" value="ECO:0007669"/>
    <property type="project" value="TreeGrafter"/>
</dbReference>
<evidence type="ECO:0000256" key="2">
    <source>
        <dbReference type="ARBA" id="ARBA00022448"/>
    </source>
</evidence>
<reference evidence="10 11" key="1">
    <citation type="journal article" date="2016" name="Nat. Commun.">
        <title>Thousands of microbial genomes shed light on interconnected biogeochemical processes in an aquifer system.</title>
        <authorList>
            <person name="Anantharaman K."/>
            <person name="Brown C.T."/>
            <person name="Hug L.A."/>
            <person name="Sharon I."/>
            <person name="Castelle C.J."/>
            <person name="Probst A.J."/>
            <person name="Thomas B.C."/>
            <person name="Singh A."/>
            <person name="Wilkins M.J."/>
            <person name="Karaoz U."/>
            <person name="Brodie E.L."/>
            <person name="Williams K.H."/>
            <person name="Hubbard S.S."/>
            <person name="Banfield J.F."/>
        </authorList>
    </citation>
    <scope>NUCLEOTIDE SEQUENCE [LARGE SCALE GENOMIC DNA]</scope>
    <source>
        <strain evidence="11">RIFCSPLOWO2_12_FULL_64_10</strain>
    </source>
</reference>
<evidence type="ECO:0000256" key="5">
    <source>
        <dbReference type="ARBA" id="ARBA00022729"/>
    </source>
</evidence>
<gene>
    <name evidence="10" type="ORF">A3F84_04195</name>
</gene>
<dbReference type="SUPFAM" id="SSF56935">
    <property type="entry name" value="Porins"/>
    <property type="match status" value="1"/>
</dbReference>
<keyword evidence="7" id="KW-0998">Cell outer membrane</keyword>
<evidence type="ECO:0000256" key="1">
    <source>
        <dbReference type="ARBA" id="ARBA00004571"/>
    </source>
</evidence>
<evidence type="ECO:0000256" key="7">
    <source>
        <dbReference type="ARBA" id="ARBA00023237"/>
    </source>
</evidence>
<dbReference type="GO" id="GO:0015344">
    <property type="term" value="F:siderophore uptake transmembrane transporter activity"/>
    <property type="evidence" value="ECO:0007669"/>
    <property type="project" value="TreeGrafter"/>
</dbReference>
<dbReference type="PANTHER" id="PTHR30069:SF29">
    <property type="entry name" value="HEMOGLOBIN AND HEMOGLOBIN-HAPTOGLOBIN-BINDING PROTEIN 1-RELATED"/>
    <property type="match status" value="1"/>
</dbReference>
<comment type="caution">
    <text evidence="10">The sequence shown here is derived from an EMBL/GenBank/DDBJ whole genome shotgun (WGS) entry which is preliminary data.</text>
</comment>
<keyword evidence="6" id="KW-0472">Membrane</keyword>
<dbReference type="GO" id="GO:0009279">
    <property type="term" value="C:cell outer membrane"/>
    <property type="evidence" value="ECO:0007669"/>
    <property type="project" value="UniProtKB-SubCell"/>
</dbReference>
<evidence type="ECO:0000259" key="9">
    <source>
        <dbReference type="Pfam" id="PF07715"/>
    </source>
</evidence>
<evidence type="ECO:0000256" key="4">
    <source>
        <dbReference type="ARBA" id="ARBA00022692"/>
    </source>
</evidence>
<evidence type="ECO:0000313" key="11">
    <source>
        <dbReference type="Proteomes" id="UP000178606"/>
    </source>
</evidence>
<dbReference type="Gene3D" id="2.40.170.20">
    <property type="entry name" value="TonB-dependent receptor, beta-barrel domain"/>
    <property type="match status" value="1"/>
</dbReference>
<evidence type="ECO:0000256" key="6">
    <source>
        <dbReference type="ARBA" id="ARBA00023136"/>
    </source>
</evidence>
<evidence type="ECO:0000256" key="3">
    <source>
        <dbReference type="ARBA" id="ARBA00022452"/>
    </source>
</evidence>
<sequence length="1036" mass="116332">MVGKWLFLGSSALTLTLLWSDAGIAGTTGKVHGFVRDLNGAPLPGTNVLVEETRRGGVTDANGYYFILSVDPGAYRLTASLVGYDKVTRKEVQVVADYTSTVNFELKETAVQMSEVVVTAERPPVEPDKTDSKYAMSRQDIQALPMTRSLTDIVTLQPGVYQTDATVIRGGDPQDVAYYVDGIRLSNNDVYGRQFTGINKTAIQELVVISGGATAEYGNLESGVVSVVTRDGSQNFHGWADFRYTPPGKKHWGANVYDNPIHREKMKWDDRSWTSETVTLGPGPDGKLGTGDDQTALAHRRLPYTDEKGYFVEGGMSGPLSRRASFIFTGRWTRQAYTLPGPALHTPPSFYGNLKLSFDLASHFRLKVGQIYGYQEGYRTGTNAQRDLDSNGQNVFLPEGSGAGKYKLTDNLTYLALTHAISPRTFYEIRVSRYRTTEDTLDVPNAGWNRFGFPLSALPKKDTDGWFNAVPAKAVDVLLSQKNRWELKADFSSQVTHGHFLKTGAEAVFYDLYYYRYQSLNPGARQVTFVTQPGNLPHVRRPVRPIQLAFYAQDKMEFEGLIMNVGVRFDAFYTNTRPYNSSILQSPQYRWLIFHKDMPTYPARWTTAISPRLGVSHPITSRSAYHFTAGVYTRLPDLADWFYEVWSANLPDDYVPYDAFRGIRSQQYMMSAFIQPERTRAFEAGADWNFVSDYIAGIAAYYKSAIGKVTTLAARIWVDPTVIGGPGLPYTYVWGRKPNAYQDLKGIEVSFRKKFSHLFSFNAALNFGWANAGQIGSNATLFTPDSSYVADDNRYYDYQWDRATGNYVKKSLSEADRKRLGNVANTFLRTNIFYNSGAMESNWFQLVDAQKVYGAPPGIVGAWQPAYGGTLYAPKGVDRRTMANIQVFFQSPRDFGPGVRGWNPIGDLRANLVYRVRSGTSVTYTPPDRQAEVRYRPIEATVDLQVEKTLVAQGSRDMIFYIEVFNLFNQRDSNIPFNYLYYAQWGLNLPTPYDPTFQQYGDYNELTPVSISGVTYTGRYGASAPRQVHLGVRVNF</sequence>
<dbReference type="Pfam" id="PF13620">
    <property type="entry name" value="CarboxypepD_reg"/>
    <property type="match status" value="1"/>
</dbReference>
<dbReference type="Gene3D" id="2.170.130.10">
    <property type="entry name" value="TonB-dependent receptor, plug domain"/>
    <property type="match status" value="1"/>
</dbReference>
<keyword evidence="5 8" id="KW-0732">Signal</keyword>
<keyword evidence="2" id="KW-0813">Transport</keyword>
<dbReference type="EMBL" id="MFKF01000012">
    <property type="protein sequence ID" value="OGG57162.1"/>
    <property type="molecule type" value="Genomic_DNA"/>
</dbReference>
<dbReference type="AlphaFoldDB" id="A0A1F6D824"/>
<evidence type="ECO:0000256" key="8">
    <source>
        <dbReference type="SAM" id="SignalP"/>
    </source>
</evidence>
<organism evidence="10 11">
    <name type="scientific">Handelsmanbacteria sp. (strain RIFCSPLOWO2_12_FULL_64_10)</name>
    <dbReference type="NCBI Taxonomy" id="1817868"/>
    <lineage>
        <taxon>Bacteria</taxon>
        <taxon>Candidatus Handelsmaniibacteriota</taxon>
    </lineage>
</organism>
<dbReference type="SUPFAM" id="SSF49464">
    <property type="entry name" value="Carboxypeptidase regulatory domain-like"/>
    <property type="match status" value="1"/>
</dbReference>
<dbReference type="Proteomes" id="UP000178606">
    <property type="component" value="Unassembled WGS sequence"/>
</dbReference>
<dbReference type="Gene3D" id="2.60.40.1120">
    <property type="entry name" value="Carboxypeptidase-like, regulatory domain"/>
    <property type="match status" value="1"/>
</dbReference>
<evidence type="ECO:0000313" key="10">
    <source>
        <dbReference type="EMBL" id="OGG57162.1"/>
    </source>
</evidence>
<proteinExistence type="predicted"/>
<keyword evidence="3" id="KW-1134">Transmembrane beta strand</keyword>
<feature type="signal peptide" evidence="8">
    <location>
        <begin position="1"/>
        <end position="25"/>
    </location>
</feature>